<keyword evidence="4" id="KW-0479">Metal-binding</keyword>
<dbReference type="AlphaFoldDB" id="A0A1G6RBX2"/>
<feature type="domain" description="Aminotransferase class V" evidence="9">
    <location>
        <begin position="51"/>
        <end position="408"/>
    </location>
</feature>
<evidence type="ECO:0000256" key="8">
    <source>
        <dbReference type="ARBA" id="ARBA00050776"/>
    </source>
</evidence>
<dbReference type="InterPro" id="IPR016454">
    <property type="entry name" value="Cysteine_dSase"/>
</dbReference>
<dbReference type="GO" id="GO:0051536">
    <property type="term" value="F:iron-sulfur cluster binding"/>
    <property type="evidence" value="ECO:0007669"/>
    <property type="project" value="UniProtKB-KW"/>
</dbReference>
<dbReference type="GO" id="GO:0031071">
    <property type="term" value="F:cysteine desulfurase activity"/>
    <property type="evidence" value="ECO:0007669"/>
    <property type="project" value="UniProtKB-EC"/>
</dbReference>
<dbReference type="OrthoDB" id="9808002at2"/>
<dbReference type="EMBL" id="FMYH01000005">
    <property type="protein sequence ID" value="SDD01547.1"/>
    <property type="molecule type" value="Genomic_DNA"/>
</dbReference>
<evidence type="ECO:0000256" key="6">
    <source>
        <dbReference type="ARBA" id="ARBA00023004"/>
    </source>
</evidence>
<dbReference type="InterPro" id="IPR015421">
    <property type="entry name" value="PyrdxlP-dep_Trfase_major"/>
</dbReference>
<dbReference type="Gene3D" id="3.90.1150.10">
    <property type="entry name" value="Aspartate Aminotransferase, domain 1"/>
    <property type="match status" value="1"/>
</dbReference>
<dbReference type="GO" id="GO:0046872">
    <property type="term" value="F:metal ion binding"/>
    <property type="evidence" value="ECO:0007669"/>
    <property type="project" value="UniProtKB-KW"/>
</dbReference>
<keyword evidence="5" id="KW-0663">Pyridoxal phosphate</keyword>
<proteinExistence type="inferred from homology"/>
<evidence type="ECO:0000256" key="5">
    <source>
        <dbReference type="ARBA" id="ARBA00022898"/>
    </source>
</evidence>
<dbReference type="Proteomes" id="UP000199039">
    <property type="component" value="Unassembled WGS sequence"/>
</dbReference>
<comment type="cofactor">
    <cofactor evidence="1">
        <name>pyridoxal 5'-phosphate</name>
        <dbReference type="ChEBI" id="CHEBI:597326"/>
    </cofactor>
</comment>
<keyword evidence="3" id="KW-0808">Transferase</keyword>
<dbReference type="InterPro" id="IPR015424">
    <property type="entry name" value="PyrdxlP-dep_Trfase"/>
</dbReference>
<evidence type="ECO:0000256" key="2">
    <source>
        <dbReference type="ARBA" id="ARBA00006490"/>
    </source>
</evidence>
<accession>A0A1G6RBX2</accession>
<dbReference type="PANTHER" id="PTHR11601:SF34">
    <property type="entry name" value="CYSTEINE DESULFURASE"/>
    <property type="match status" value="1"/>
</dbReference>
<dbReference type="SUPFAM" id="SSF53383">
    <property type="entry name" value="PLP-dependent transferases"/>
    <property type="match status" value="1"/>
</dbReference>
<keyword evidence="7" id="KW-0411">Iron-sulfur</keyword>
<evidence type="ECO:0000256" key="4">
    <source>
        <dbReference type="ARBA" id="ARBA00022723"/>
    </source>
</evidence>
<sequence length="428" mass="44121">MSLAEAPGATPQLRADLAPRVPRYRGWVVDPVASHASSPRPTPAAPSARVHLDAGGSARLHPLARQALDQALAEGWADPHRLHSESRRAAALLWGAREAVAGAVGARTEEVHFAPSHVAALHAGVRAVALGRRRTGTTVVTSAVERAAVLDAAAFVTARGPDGARHEIVGVDPLGRVDAAAFSRAIASPGVALAALQHSNGEVGTLQPLEAVHHAARAAGVPLLVDAGAALGHVEIPTSWDLLAADSADWGGPTGVGVLVVRRGVRSTADWPEDSGTWFPGGVAVPSAFAAAVALQACIEDRDSEDARRRALVDLVRTRVPQLVADVEVVGDPLDRLPHVATFSCLFVDGEALVSELDRAGFAVGSGSACTSSALEPSHVLAAMGVLTHGNVRIGVDRTTTLADVERFLATLPGAVARVRAMLGVESL</sequence>
<dbReference type="InterPro" id="IPR015422">
    <property type="entry name" value="PyrdxlP-dep_Trfase_small"/>
</dbReference>
<gene>
    <name evidence="10" type="ORF">SAMN05216410_2641</name>
</gene>
<dbReference type="STRING" id="1814289.SAMN05216410_2641"/>
<dbReference type="Pfam" id="PF00266">
    <property type="entry name" value="Aminotran_5"/>
    <property type="match status" value="1"/>
</dbReference>
<evidence type="ECO:0000256" key="7">
    <source>
        <dbReference type="ARBA" id="ARBA00023014"/>
    </source>
</evidence>
<dbReference type="InterPro" id="IPR000192">
    <property type="entry name" value="Aminotrans_V_dom"/>
</dbReference>
<evidence type="ECO:0000256" key="1">
    <source>
        <dbReference type="ARBA" id="ARBA00001933"/>
    </source>
</evidence>
<name>A0A1G6RBX2_9MICO</name>
<dbReference type="PANTHER" id="PTHR11601">
    <property type="entry name" value="CYSTEINE DESULFURYLASE FAMILY MEMBER"/>
    <property type="match status" value="1"/>
</dbReference>
<comment type="similarity">
    <text evidence="2">Belongs to the class-V pyridoxal-phosphate-dependent aminotransferase family. NifS/IscS subfamily.</text>
</comment>
<comment type="catalytic activity">
    <reaction evidence="8">
        <text>(sulfur carrier)-H + L-cysteine = (sulfur carrier)-SH + L-alanine</text>
        <dbReference type="Rhea" id="RHEA:43892"/>
        <dbReference type="Rhea" id="RHEA-COMP:14737"/>
        <dbReference type="Rhea" id="RHEA-COMP:14739"/>
        <dbReference type="ChEBI" id="CHEBI:29917"/>
        <dbReference type="ChEBI" id="CHEBI:35235"/>
        <dbReference type="ChEBI" id="CHEBI:57972"/>
        <dbReference type="ChEBI" id="CHEBI:64428"/>
        <dbReference type="EC" id="2.8.1.7"/>
    </reaction>
</comment>
<evidence type="ECO:0000313" key="11">
    <source>
        <dbReference type="Proteomes" id="UP000199039"/>
    </source>
</evidence>
<protein>
    <submittedName>
        <fullName evidence="10">Cysteine desulfurase</fullName>
    </submittedName>
</protein>
<evidence type="ECO:0000256" key="3">
    <source>
        <dbReference type="ARBA" id="ARBA00022679"/>
    </source>
</evidence>
<dbReference type="Gene3D" id="3.40.640.10">
    <property type="entry name" value="Type I PLP-dependent aspartate aminotransferase-like (Major domain)"/>
    <property type="match status" value="1"/>
</dbReference>
<reference evidence="10 11" key="1">
    <citation type="submission" date="2016-09" db="EMBL/GenBank/DDBJ databases">
        <authorList>
            <person name="Capua I."/>
            <person name="De Benedictis P."/>
            <person name="Joannis T."/>
            <person name="Lombin L.H."/>
            <person name="Cattoli G."/>
        </authorList>
    </citation>
    <scope>NUCLEOTIDE SEQUENCE [LARGE SCALE GENOMIC DNA]</scope>
    <source>
        <strain evidence="10 11">ISLP-3</strain>
    </source>
</reference>
<keyword evidence="11" id="KW-1185">Reference proteome</keyword>
<dbReference type="PIRSF" id="PIRSF005572">
    <property type="entry name" value="NifS"/>
    <property type="match status" value="1"/>
</dbReference>
<organism evidence="10 11">
    <name type="scientific">Sanguibacter gelidistatuariae</name>
    <dbReference type="NCBI Taxonomy" id="1814289"/>
    <lineage>
        <taxon>Bacteria</taxon>
        <taxon>Bacillati</taxon>
        <taxon>Actinomycetota</taxon>
        <taxon>Actinomycetes</taxon>
        <taxon>Micrococcales</taxon>
        <taxon>Sanguibacteraceae</taxon>
        <taxon>Sanguibacter</taxon>
    </lineage>
</organism>
<evidence type="ECO:0000259" key="9">
    <source>
        <dbReference type="Pfam" id="PF00266"/>
    </source>
</evidence>
<keyword evidence="6" id="KW-0408">Iron</keyword>
<evidence type="ECO:0000313" key="10">
    <source>
        <dbReference type="EMBL" id="SDD01547.1"/>
    </source>
</evidence>